<dbReference type="RefSeq" id="WP_210653504.1">
    <property type="nucleotide sequence ID" value="NZ_JAGKQQ010000001.1"/>
</dbReference>
<gene>
    <name evidence="1" type="ORF">J8F10_09050</name>
</gene>
<evidence type="ECO:0000313" key="1">
    <source>
        <dbReference type="EMBL" id="MBP3955427.1"/>
    </source>
</evidence>
<reference evidence="1 2" key="1">
    <citation type="submission" date="2021-04" db="EMBL/GenBank/DDBJ databases">
        <authorList>
            <person name="Ivanova A."/>
        </authorList>
    </citation>
    <scope>NUCLEOTIDE SEQUENCE [LARGE SCALE GENOMIC DNA]</scope>
    <source>
        <strain evidence="1 2">G18</strain>
    </source>
</reference>
<comment type="caution">
    <text evidence="1">The sequence shown here is derived from an EMBL/GenBank/DDBJ whole genome shotgun (WGS) entry which is preliminary data.</text>
</comment>
<organism evidence="1 2">
    <name type="scientific">Gemmata palustris</name>
    <dbReference type="NCBI Taxonomy" id="2822762"/>
    <lineage>
        <taxon>Bacteria</taxon>
        <taxon>Pseudomonadati</taxon>
        <taxon>Planctomycetota</taxon>
        <taxon>Planctomycetia</taxon>
        <taxon>Gemmatales</taxon>
        <taxon>Gemmataceae</taxon>
        <taxon>Gemmata</taxon>
    </lineage>
</organism>
<accession>A0ABS5BP17</accession>
<evidence type="ECO:0000313" key="2">
    <source>
        <dbReference type="Proteomes" id="UP000676565"/>
    </source>
</evidence>
<name>A0ABS5BP17_9BACT</name>
<sequence>MTLVYEHGNRRAEVDGAIVSFFRLSGDKRRSKFACWWKSCGTAQQAEWLAERWAYRGEIGRLGV</sequence>
<protein>
    <submittedName>
        <fullName evidence="1">Uncharacterized protein</fullName>
    </submittedName>
</protein>
<dbReference type="Proteomes" id="UP000676565">
    <property type="component" value="Unassembled WGS sequence"/>
</dbReference>
<dbReference type="EMBL" id="JAGKQQ010000001">
    <property type="protein sequence ID" value="MBP3955427.1"/>
    <property type="molecule type" value="Genomic_DNA"/>
</dbReference>
<keyword evidence="2" id="KW-1185">Reference proteome</keyword>
<proteinExistence type="predicted"/>